<dbReference type="Proteomes" id="UP000003856">
    <property type="component" value="Unassembled WGS sequence"/>
</dbReference>
<sequence length="41" mass="4507">MPSFHPTLHTGFLPRGMAVSGEGMVGEIWPYKPVAHSTARR</sequence>
<dbReference type="RefSeq" id="WP_005801158.1">
    <property type="nucleotide sequence ID" value="NZ_ACQT01000480.1"/>
</dbReference>
<dbReference type="PATRIC" id="fig|573060.9.peg.257"/>
<proteinExistence type="predicted"/>
<dbReference type="EMBL" id="ACQT01000480">
    <property type="protein sequence ID" value="EER57778.1"/>
    <property type="molecule type" value="Genomic_DNA"/>
</dbReference>
<evidence type="ECO:0000313" key="2">
    <source>
        <dbReference type="Proteomes" id="UP000003856"/>
    </source>
</evidence>
<accession>C5TCL9</accession>
<comment type="caution">
    <text evidence="1">The sequence shown here is derived from an EMBL/GenBank/DDBJ whole genome shotgun (WGS) entry which is preliminary data.</text>
</comment>
<reference evidence="1 2" key="1">
    <citation type="submission" date="2009-05" db="EMBL/GenBank/DDBJ databases">
        <title>The draft genome of Acidovorax delafieldii 2AN.</title>
        <authorList>
            <consortium name="US DOE Joint Genome Institute (JGI-PGF)"/>
            <person name="Lucas S."/>
            <person name="Copeland A."/>
            <person name="Lapidus A."/>
            <person name="Glavina del Rio T."/>
            <person name="Tice H."/>
            <person name="Bruce D."/>
            <person name="Goodwin L."/>
            <person name="Pitluck S."/>
            <person name="Larimer F."/>
            <person name="Land M.L."/>
            <person name="Hauser L."/>
            <person name="Shelobolina E.S."/>
            <person name="Picardal F."/>
            <person name="Roden E."/>
            <person name="Emerson D."/>
        </authorList>
    </citation>
    <scope>NUCLEOTIDE SEQUENCE [LARGE SCALE GENOMIC DNA]</scope>
    <source>
        <strain evidence="1 2">2AN</strain>
    </source>
</reference>
<name>C5TCL9_ACIDE</name>
<keyword evidence="2" id="KW-1185">Reference proteome</keyword>
<protein>
    <submittedName>
        <fullName evidence="1">Uncharacterized protein</fullName>
    </submittedName>
</protein>
<organism evidence="1 2">
    <name type="scientific">Acidovorax delafieldii 2AN</name>
    <dbReference type="NCBI Taxonomy" id="573060"/>
    <lineage>
        <taxon>Bacteria</taxon>
        <taxon>Pseudomonadati</taxon>
        <taxon>Pseudomonadota</taxon>
        <taxon>Betaproteobacteria</taxon>
        <taxon>Burkholderiales</taxon>
        <taxon>Comamonadaceae</taxon>
        <taxon>Acidovorax</taxon>
    </lineage>
</organism>
<gene>
    <name evidence="1" type="ORF">AcdelDRAFT_4650</name>
</gene>
<evidence type="ECO:0000313" key="1">
    <source>
        <dbReference type="EMBL" id="EER57778.1"/>
    </source>
</evidence>
<dbReference type="AlphaFoldDB" id="C5TCL9"/>